<evidence type="ECO:0000256" key="5">
    <source>
        <dbReference type="ARBA" id="ARBA00022605"/>
    </source>
</evidence>
<dbReference type="InterPro" id="IPR001240">
    <property type="entry name" value="PRAI_dom"/>
</dbReference>
<dbReference type="EMBL" id="SELH01000011">
    <property type="protein sequence ID" value="TWP30597.1"/>
    <property type="molecule type" value="Genomic_DNA"/>
</dbReference>
<keyword evidence="7 9" id="KW-0057">Aromatic amino acid biosynthesis</keyword>
<accession>A0A563DKB2</accession>
<name>A0A563DKB2_9FLAO</name>
<dbReference type="AlphaFoldDB" id="A0A563DKB2"/>
<gene>
    <name evidence="9" type="primary">trpF</name>
    <name evidence="11" type="ORF">ETU09_00925</name>
</gene>
<dbReference type="GO" id="GO:0004640">
    <property type="term" value="F:phosphoribosylanthranilate isomerase activity"/>
    <property type="evidence" value="ECO:0007669"/>
    <property type="project" value="UniProtKB-UniRule"/>
</dbReference>
<comment type="caution">
    <text evidence="11">The sequence shown here is derived from an EMBL/GenBank/DDBJ whole genome shotgun (WGS) entry which is preliminary data.</text>
</comment>
<feature type="domain" description="N-(5'phosphoribosyl) anthranilate isomerase (PRAI)" evidence="10">
    <location>
        <begin position="4"/>
        <end position="204"/>
    </location>
</feature>
<evidence type="ECO:0000313" key="11">
    <source>
        <dbReference type="EMBL" id="TWP30597.1"/>
    </source>
</evidence>
<keyword evidence="8 9" id="KW-0413">Isomerase</keyword>
<evidence type="ECO:0000256" key="7">
    <source>
        <dbReference type="ARBA" id="ARBA00023141"/>
    </source>
</evidence>
<dbReference type="RefSeq" id="WP_146291275.1">
    <property type="nucleotide sequence ID" value="NZ_SELH01000011.1"/>
</dbReference>
<dbReference type="CDD" id="cd00405">
    <property type="entry name" value="PRAI"/>
    <property type="match status" value="1"/>
</dbReference>
<evidence type="ECO:0000256" key="3">
    <source>
        <dbReference type="ARBA" id="ARBA00012572"/>
    </source>
</evidence>
<evidence type="ECO:0000313" key="12">
    <source>
        <dbReference type="Proteomes" id="UP000319499"/>
    </source>
</evidence>
<dbReference type="SUPFAM" id="SSF51366">
    <property type="entry name" value="Ribulose-phoshate binding barrel"/>
    <property type="match status" value="1"/>
</dbReference>
<evidence type="ECO:0000256" key="6">
    <source>
        <dbReference type="ARBA" id="ARBA00022822"/>
    </source>
</evidence>
<dbReference type="InterPro" id="IPR044643">
    <property type="entry name" value="TrpF_fam"/>
</dbReference>
<dbReference type="PANTHER" id="PTHR42894:SF1">
    <property type="entry name" value="N-(5'-PHOSPHORIBOSYL)ANTHRANILATE ISOMERASE"/>
    <property type="match status" value="1"/>
</dbReference>
<evidence type="ECO:0000256" key="8">
    <source>
        <dbReference type="ARBA" id="ARBA00023235"/>
    </source>
</evidence>
<dbReference type="Gene3D" id="3.20.20.70">
    <property type="entry name" value="Aldolase class I"/>
    <property type="match status" value="1"/>
</dbReference>
<dbReference type="Pfam" id="PF00697">
    <property type="entry name" value="PRAI"/>
    <property type="match status" value="1"/>
</dbReference>
<sequence>MKIKVCGMKHPENIQQLIQLPIDFMGLIFYSKSPRYVVELNPKHLSNLPSHIKKVGVFVNAELQEVENRVKEYSLDYVQLHGKETVEYIKELRIKVPNLRIIKAFSIAEIEDIEKTEEYEEVCDYLLFDTKTPQHGGSGKKFDWTILNNYKGETPFFLSGGISLEDTEEIQKIQHKKLYALDLNSKFELKPGLKDIKQLDKFLNKIKRYNQ</sequence>
<evidence type="ECO:0000259" key="10">
    <source>
        <dbReference type="Pfam" id="PF00697"/>
    </source>
</evidence>
<keyword evidence="12" id="KW-1185">Reference proteome</keyword>
<reference evidence="11 12" key="1">
    <citation type="submission" date="2019-02" db="EMBL/GenBank/DDBJ databases">
        <title>Apibacter muscae sp. nov.: a novel member of the house fly microbiota.</title>
        <authorList>
            <person name="Park R."/>
        </authorList>
    </citation>
    <scope>NUCLEOTIDE SEQUENCE [LARGE SCALE GENOMIC DNA]</scope>
    <source>
        <strain evidence="11 12">AL1</strain>
    </source>
</reference>
<protein>
    <recommendedName>
        <fullName evidence="4 9">N-(5'-phosphoribosyl)anthranilate isomerase</fullName>
        <shortName evidence="9">PRAI</shortName>
        <ecNumber evidence="3 9">5.3.1.24</ecNumber>
    </recommendedName>
</protein>
<evidence type="ECO:0000256" key="9">
    <source>
        <dbReference type="HAMAP-Rule" id="MF_00135"/>
    </source>
</evidence>
<evidence type="ECO:0000256" key="2">
    <source>
        <dbReference type="ARBA" id="ARBA00004664"/>
    </source>
</evidence>
<keyword evidence="6 9" id="KW-0822">Tryptophan biosynthesis</keyword>
<dbReference type="Proteomes" id="UP000319499">
    <property type="component" value="Unassembled WGS sequence"/>
</dbReference>
<evidence type="ECO:0000256" key="1">
    <source>
        <dbReference type="ARBA" id="ARBA00001164"/>
    </source>
</evidence>
<dbReference type="PANTHER" id="PTHR42894">
    <property type="entry name" value="N-(5'-PHOSPHORIBOSYL)ANTHRANILATE ISOMERASE"/>
    <property type="match status" value="1"/>
</dbReference>
<organism evidence="11 12">
    <name type="scientific">Apibacter muscae</name>
    <dbReference type="NCBI Taxonomy" id="2509004"/>
    <lineage>
        <taxon>Bacteria</taxon>
        <taxon>Pseudomonadati</taxon>
        <taxon>Bacteroidota</taxon>
        <taxon>Flavobacteriia</taxon>
        <taxon>Flavobacteriales</taxon>
        <taxon>Weeksellaceae</taxon>
        <taxon>Apibacter</taxon>
    </lineage>
</organism>
<dbReference type="HAMAP" id="MF_00135">
    <property type="entry name" value="PRAI"/>
    <property type="match status" value="1"/>
</dbReference>
<keyword evidence="5 9" id="KW-0028">Amino-acid biosynthesis</keyword>
<dbReference type="InterPro" id="IPR013785">
    <property type="entry name" value="Aldolase_TIM"/>
</dbReference>
<comment type="similarity">
    <text evidence="9">Belongs to the TrpF family.</text>
</comment>
<dbReference type="InterPro" id="IPR011060">
    <property type="entry name" value="RibuloseP-bd_barrel"/>
</dbReference>
<evidence type="ECO:0000256" key="4">
    <source>
        <dbReference type="ARBA" id="ARBA00022272"/>
    </source>
</evidence>
<comment type="catalytic activity">
    <reaction evidence="1 9">
        <text>N-(5-phospho-beta-D-ribosyl)anthranilate = 1-(2-carboxyphenylamino)-1-deoxy-D-ribulose 5-phosphate</text>
        <dbReference type="Rhea" id="RHEA:21540"/>
        <dbReference type="ChEBI" id="CHEBI:18277"/>
        <dbReference type="ChEBI" id="CHEBI:58613"/>
        <dbReference type="EC" id="5.3.1.24"/>
    </reaction>
</comment>
<proteinExistence type="inferred from homology"/>
<dbReference type="GO" id="GO:0000162">
    <property type="term" value="P:L-tryptophan biosynthetic process"/>
    <property type="evidence" value="ECO:0007669"/>
    <property type="project" value="UniProtKB-UniRule"/>
</dbReference>
<dbReference type="UniPathway" id="UPA00035">
    <property type="reaction ID" value="UER00042"/>
</dbReference>
<comment type="pathway">
    <text evidence="2 9">Amino-acid biosynthesis; L-tryptophan biosynthesis; L-tryptophan from chorismate: step 3/5.</text>
</comment>
<dbReference type="EC" id="5.3.1.24" evidence="3 9"/>
<dbReference type="OrthoDB" id="9786954at2"/>